<sequence length="120" mass="13033">MNANREKEAASVASSEAAVAAEEFKRVDTSTATKVKEACVKQVKTVAANAARKIAGVAPKYYEITATSFRGDVEQVALLRNKSAYEVDFTYTATHKDGTVNTTNQTCRVSTDFGFVEMRP</sequence>
<dbReference type="AlphaFoldDB" id="A0A1H2AAN4"/>
<reference evidence="2" key="1">
    <citation type="submission" date="2016-10" db="EMBL/GenBank/DDBJ databases">
        <authorList>
            <person name="Varghese N."/>
            <person name="Submissions S."/>
        </authorList>
    </citation>
    <scope>NUCLEOTIDE SEQUENCE [LARGE SCALE GENOMIC DNA]</scope>
    <source>
        <strain evidence="2">IMMIB L-1606</strain>
    </source>
</reference>
<proteinExistence type="predicted"/>
<organism evidence="1 2">
    <name type="scientific">Pseudarthrobacter equi</name>
    <dbReference type="NCBI Taxonomy" id="728066"/>
    <lineage>
        <taxon>Bacteria</taxon>
        <taxon>Bacillati</taxon>
        <taxon>Actinomycetota</taxon>
        <taxon>Actinomycetes</taxon>
        <taxon>Micrococcales</taxon>
        <taxon>Micrococcaceae</taxon>
        <taxon>Pseudarthrobacter</taxon>
    </lineage>
</organism>
<dbReference type="RefSeq" id="WP_091721386.1">
    <property type="nucleotide sequence ID" value="NZ_LT629779.1"/>
</dbReference>
<dbReference type="EMBL" id="LT629779">
    <property type="protein sequence ID" value="SDT42556.1"/>
    <property type="molecule type" value="Genomic_DNA"/>
</dbReference>
<gene>
    <name evidence="1" type="ORF">SAMN04489743_2859</name>
</gene>
<keyword evidence="2" id="KW-1185">Reference proteome</keyword>
<dbReference type="Proteomes" id="UP000198751">
    <property type="component" value="Chromosome I"/>
</dbReference>
<dbReference type="OrthoDB" id="4966311at2"/>
<evidence type="ECO:0000313" key="2">
    <source>
        <dbReference type="Proteomes" id="UP000198751"/>
    </source>
</evidence>
<accession>A0A1H2AAN4</accession>
<protein>
    <submittedName>
        <fullName evidence="1">Uncharacterized protein</fullName>
    </submittedName>
</protein>
<name>A0A1H2AAN4_9MICC</name>
<evidence type="ECO:0000313" key="1">
    <source>
        <dbReference type="EMBL" id="SDT42556.1"/>
    </source>
</evidence>